<feature type="domain" description="Peptidase M1 membrane alanine aminopeptidase" evidence="14">
    <location>
        <begin position="240"/>
        <end position="466"/>
    </location>
</feature>
<dbReference type="CDD" id="cd09601">
    <property type="entry name" value="M1_APN-Q_like"/>
    <property type="match status" value="1"/>
</dbReference>
<dbReference type="GO" id="GO:0070006">
    <property type="term" value="F:metalloaminopeptidase activity"/>
    <property type="evidence" value="ECO:0007669"/>
    <property type="project" value="TreeGrafter"/>
</dbReference>
<dbReference type="InterPro" id="IPR001930">
    <property type="entry name" value="Peptidase_M1"/>
</dbReference>
<feature type="domain" description="ERAP1-like C-terminal" evidence="15">
    <location>
        <begin position="546"/>
        <end position="678"/>
    </location>
</feature>
<dbReference type="InterPro" id="IPR045357">
    <property type="entry name" value="Aminopeptidase_N-like_N"/>
</dbReference>
<dbReference type="InterPro" id="IPR027268">
    <property type="entry name" value="Peptidase_M4/M1_CTD_sf"/>
</dbReference>
<evidence type="ECO:0000256" key="7">
    <source>
        <dbReference type="ARBA" id="ARBA00022833"/>
    </source>
</evidence>
<dbReference type="PRINTS" id="PR00756">
    <property type="entry name" value="ALADIPTASE"/>
</dbReference>
<evidence type="ECO:0000256" key="6">
    <source>
        <dbReference type="ARBA" id="ARBA00022801"/>
    </source>
</evidence>
<gene>
    <name evidence="17" type="ORF">MKW98_005145</name>
</gene>
<evidence type="ECO:0000256" key="1">
    <source>
        <dbReference type="ARBA" id="ARBA00004174"/>
    </source>
</evidence>
<dbReference type="GO" id="GO:0005615">
    <property type="term" value="C:extracellular space"/>
    <property type="evidence" value="ECO:0007669"/>
    <property type="project" value="TreeGrafter"/>
</dbReference>
<dbReference type="Gene3D" id="1.25.50.20">
    <property type="match status" value="1"/>
</dbReference>
<organism evidence="17 18">
    <name type="scientific">Papaver atlanticum</name>
    <dbReference type="NCBI Taxonomy" id="357466"/>
    <lineage>
        <taxon>Eukaryota</taxon>
        <taxon>Viridiplantae</taxon>
        <taxon>Streptophyta</taxon>
        <taxon>Embryophyta</taxon>
        <taxon>Tracheophyta</taxon>
        <taxon>Spermatophyta</taxon>
        <taxon>Magnoliopsida</taxon>
        <taxon>Ranunculales</taxon>
        <taxon>Papaveraceae</taxon>
        <taxon>Papaveroideae</taxon>
        <taxon>Papaver</taxon>
    </lineage>
</organism>
<comment type="caution">
    <text evidence="17">The sequence shown here is derived from an EMBL/GenBank/DDBJ whole genome shotgun (WGS) entry which is preliminary data.</text>
</comment>
<keyword evidence="8" id="KW-0492">Microsome</keyword>
<dbReference type="EC" id="3.4.11.-" evidence="13"/>
<dbReference type="InterPro" id="IPR050344">
    <property type="entry name" value="Peptidase_M1_aminopeptidases"/>
</dbReference>
<feature type="binding site" evidence="11">
    <location>
        <position position="335"/>
    </location>
    <ligand>
        <name>Zn(2+)</name>
        <dbReference type="ChEBI" id="CHEBI:29105"/>
        <note>catalytic</note>
    </ligand>
</feature>
<comment type="subcellular location">
    <subcellularLocation>
        <location evidence="1">Microsome membrane</location>
        <topology evidence="1">Peripheral membrane protein</topology>
    </subcellularLocation>
</comment>
<evidence type="ECO:0000256" key="8">
    <source>
        <dbReference type="ARBA" id="ARBA00022848"/>
    </source>
</evidence>
<dbReference type="GO" id="GO:0043171">
    <property type="term" value="P:peptide catabolic process"/>
    <property type="evidence" value="ECO:0007669"/>
    <property type="project" value="TreeGrafter"/>
</dbReference>
<dbReference type="InterPro" id="IPR024571">
    <property type="entry name" value="ERAP1-like_C_dom"/>
</dbReference>
<dbReference type="FunFam" id="2.60.40.1730:FF:000002">
    <property type="entry name" value="Aminopeptidase"/>
    <property type="match status" value="1"/>
</dbReference>
<feature type="domain" description="Aminopeptidase N-like N-terminal" evidence="16">
    <location>
        <begin position="21"/>
        <end position="205"/>
    </location>
</feature>
<keyword evidence="9 13" id="KW-0482">Metalloprotease</keyword>
<protein>
    <recommendedName>
        <fullName evidence="13">Aminopeptidase</fullName>
        <ecNumber evidence="13">3.4.11.-</ecNumber>
    </recommendedName>
</protein>
<keyword evidence="5 11" id="KW-0479">Metal-binding</keyword>
<keyword evidence="6 13" id="KW-0378">Hydrolase</keyword>
<dbReference type="Pfam" id="PF11838">
    <property type="entry name" value="ERAP1_C"/>
    <property type="match status" value="1"/>
</dbReference>
<dbReference type="Gene3D" id="1.10.3480.20">
    <property type="match status" value="1"/>
</dbReference>
<evidence type="ECO:0000256" key="4">
    <source>
        <dbReference type="ARBA" id="ARBA00022670"/>
    </source>
</evidence>
<dbReference type="Pfam" id="PF01433">
    <property type="entry name" value="Peptidase_M1"/>
    <property type="match status" value="1"/>
</dbReference>
<name>A0AAD4X4K8_9MAGN</name>
<evidence type="ECO:0000256" key="12">
    <source>
        <dbReference type="PIRSR" id="PIRSR634016-4"/>
    </source>
</evidence>
<evidence type="ECO:0000256" key="10">
    <source>
        <dbReference type="PIRSR" id="PIRSR634016-1"/>
    </source>
</evidence>
<dbReference type="Pfam" id="PF17900">
    <property type="entry name" value="Peptidase_M1_N"/>
    <property type="match status" value="1"/>
</dbReference>
<comment type="similarity">
    <text evidence="2 13">Belongs to the peptidase M1 family.</text>
</comment>
<proteinExistence type="inferred from homology"/>
<dbReference type="PANTHER" id="PTHR11533:SF174">
    <property type="entry name" value="PUROMYCIN-SENSITIVE AMINOPEPTIDASE-RELATED"/>
    <property type="match status" value="1"/>
</dbReference>
<evidence type="ECO:0000259" key="15">
    <source>
        <dbReference type="Pfam" id="PF11838"/>
    </source>
</evidence>
<evidence type="ECO:0000256" key="9">
    <source>
        <dbReference type="ARBA" id="ARBA00023049"/>
    </source>
</evidence>
<feature type="binding site" evidence="11">
    <location>
        <position position="312"/>
    </location>
    <ligand>
        <name>Zn(2+)</name>
        <dbReference type="ChEBI" id="CHEBI:29105"/>
        <note>catalytic</note>
    </ligand>
</feature>
<evidence type="ECO:0000256" key="13">
    <source>
        <dbReference type="RuleBase" id="RU364040"/>
    </source>
</evidence>
<evidence type="ECO:0000256" key="3">
    <source>
        <dbReference type="ARBA" id="ARBA00022438"/>
    </source>
</evidence>
<dbReference type="GO" id="GO:0005737">
    <property type="term" value="C:cytoplasm"/>
    <property type="evidence" value="ECO:0007669"/>
    <property type="project" value="TreeGrafter"/>
</dbReference>
<evidence type="ECO:0000256" key="5">
    <source>
        <dbReference type="ARBA" id="ARBA00022723"/>
    </source>
</evidence>
<keyword evidence="18" id="KW-1185">Reference proteome</keyword>
<dbReference type="SUPFAM" id="SSF63737">
    <property type="entry name" value="Leukotriene A4 hydrolase N-terminal domain"/>
    <property type="match status" value="1"/>
</dbReference>
<keyword evidence="3 13" id="KW-0031">Aminopeptidase</keyword>
<feature type="binding site" evidence="11">
    <location>
        <position position="316"/>
    </location>
    <ligand>
        <name>Zn(2+)</name>
        <dbReference type="ChEBI" id="CHEBI:29105"/>
        <note>catalytic</note>
    </ligand>
</feature>
<accession>A0AAD4X4K8</accession>
<evidence type="ECO:0000256" key="11">
    <source>
        <dbReference type="PIRSR" id="PIRSR634016-3"/>
    </source>
</evidence>
<dbReference type="GO" id="GO:0006508">
    <property type="term" value="P:proteolysis"/>
    <property type="evidence" value="ECO:0007669"/>
    <property type="project" value="UniProtKB-KW"/>
</dbReference>
<dbReference type="EMBL" id="JAJJMB010017633">
    <property type="protein sequence ID" value="KAI3836812.1"/>
    <property type="molecule type" value="Genomic_DNA"/>
</dbReference>
<evidence type="ECO:0000259" key="16">
    <source>
        <dbReference type="Pfam" id="PF17900"/>
    </source>
</evidence>
<dbReference type="InterPro" id="IPR034016">
    <property type="entry name" value="M1_APN-typ"/>
</dbReference>
<dbReference type="PANTHER" id="PTHR11533">
    <property type="entry name" value="PROTEASE M1 ZINC METALLOPROTEASE"/>
    <property type="match status" value="1"/>
</dbReference>
<evidence type="ECO:0000313" key="18">
    <source>
        <dbReference type="Proteomes" id="UP001202328"/>
    </source>
</evidence>
<keyword evidence="7 11" id="KW-0862">Zinc</keyword>
<dbReference type="GO" id="GO:0042277">
    <property type="term" value="F:peptide binding"/>
    <property type="evidence" value="ECO:0007669"/>
    <property type="project" value="TreeGrafter"/>
</dbReference>
<dbReference type="InterPro" id="IPR014782">
    <property type="entry name" value="Peptidase_M1_dom"/>
</dbReference>
<evidence type="ECO:0000256" key="2">
    <source>
        <dbReference type="ARBA" id="ARBA00010136"/>
    </source>
</evidence>
<dbReference type="GO" id="GO:0016020">
    <property type="term" value="C:membrane"/>
    <property type="evidence" value="ECO:0007669"/>
    <property type="project" value="TreeGrafter"/>
</dbReference>
<sequence length="814" mass="92777">MQNNKYEQFKGQPRLPKFAIPKRYDLLLKPDLIDCTFTGTVEITVDVKSETNVLVLNAAELVLHHDSVWYKNNTSHKIFRPLAVELLEEDEVVVFEFDETLPLNEGTLGIGFDGTLNDDMKGFYRSTYEINGEKKNMAVTQFEPANARKCFPCWDDPAAKATFKVSLIVPSGLVALSNMPIIDEKPEGNLKMLAFQESPVMSTYLVAVVVGVFDYIEAHTTDGIKVRVYCQVGKRNQGNFALDVAVKSLDLFRLYFKTPYTLPKLDMISIPDFQAGAMENYGLVTYRETVLLYDDQHSSAANKQQVCITVAHELAHQWSGNLVTMEWWTHIWLNEGFPTWMSYWAADCLFPEWNIWTQFADHSNEGLRLDGLAASHPIEVIVLACSSCIVEIKHPSETFEIFDAISYKKGASVIRMLQTYLGADSFQRSFASYIEENAWSNTKTEDLWLSLEKGSGEPVNMLMKSWTNQMGYPVIFVQLKDHKLEFDQSQFLQSGTSGEGQWIVPITLCCVSYEVQKTFLLRKKTASLDVAELVGPSEGQGTQDKWIKLNVDQAGFYRVKYDDELQVRLRYAIEASALSATDRFGIFDDFYALSMASKQSLSLSLMSAYRKELDYTVFLHLITISYKVARITSDATPELSNYVKQFVTNLFHSTAEKLGWDQQQGESHLDEMLRGEMIEIHHFSLPTRERQHMETDLSHEKTRILGSLASCPDPGIVLDVLNFMLSSEVRRQDAYCGLAISWEGVETAWGWLKLSSPEKAAEVKEFFATRTKPCFVRALQQSLEWVDINANWVRSIREEKSFEEVVKEMARKNY</sequence>
<feature type="active site" description="Proton acceptor" evidence="10">
    <location>
        <position position="313"/>
    </location>
</feature>
<dbReference type="FunFam" id="1.10.390.10:FF:000001">
    <property type="entry name" value="Aminopeptidase"/>
    <property type="match status" value="1"/>
</dbReference>
<dbReference type="Gene3D" id="1.10.390.10">
    <property type="entry name" value="Neutral Protease Domain 2"/>
    <property type="match status" value="1"/>
</dbReference>
<reference evidence="17" key="1">
    <citation type="submission" date="2022-04" db="EMBL/GenBank/DDBJ databases">
        <title>A functionally conserved STORR gene fusion in Papaver species that diverged 16.8 million years ago.</title>
        <authorList>
            <person name="Catania T."/>
        </authorList>
    </citation>
    <scope>NUCLEOTIDE SEQUENCE</scope>
    <source>
        <strain evidence="17">S-188037</strain>
    </source>
</reference>
<dbReference type="Gene3D" id="2.60.40.1730">
    <property type="entry name" value="tricorn interacting facor f3 domain"/>
    <property type="match status" value="1"/>
</dbReference>
<dbReference type="FunFam" id="2.60.40.1910:FF:000007">
    <property type="entry name" value="Aminopeptidase"/>
    <property type="match status" value="1"/>
</dbReference>
<dbReference type="GO" id="GO:0008270">
    <property type="term" value="F:zinc ion binding"/>
    <property type="evidence" value="ECO:0007669"/>
    <property type="project" value="UniProtKB-UniRule"/>
</dbReference>
<dbReference type="Gene3D" id="2.60.40.1910">
    <property type="match status" value="1"/>
</dbReference>
<comment type="cofactor">
    <cofactor evidence="11 13">
        <name>Zn(2+)</name>
        <dbReference type="ChEBI" id="CHEBI:29105"/>
    </cofactor>
    <text evidence="11 13">Binds 1 zinc ion per subunit.</text>
</comment>
<evidence type="ECO:0000313" key="17">
    <source>
        <dbReference type="EMBL" id="KAI3836812.1"/>
    </source>
</evidence>
<feature type="site" description="Transition state stabilizer" evidence="12">
    <location>
        <position position="407"/>
    </location>
</feature>
<dbReference type="InterPro" id="IPR042097">
    <property type="entry name" value="Aminopeptidase_N-like_N_sf"/>
</dbReference>
<keyword evidence="4 13" id="KW-0645">Protease</keyword>
<dbReference type="Proteomes" id="UP001202328">
    <property type="component" value="Unassembled WGS sequence"/>
</dbReference>
<dbReference type="SUPFAM" id="SSF55486">
    <property type="entry name" value="Metalloproteases ('zincins'), catalytic domain"/>
    <property type="match status" value="1"/>
</dbReference>
<evidence type="ECO:0000259" key="14">
    <source>
        <dbReference type="Pfam" id="PF01433"/>
    </source>
</evidence>
<keyword evidence="8" id="KW-0256">Endoplasmic reticulum</keyword>
<dbReference type="AlphaFoldDB" id="A0AAD4X4K8"/>